<dbReference type="InterPro" id="IPR011009">
    <property type="entry name" value="Kinase-like_dom_sf"/>
</dbReference>
<gene>
    <name evidence="2" type="ORF">ENT37_09425</name>
</gene>
<name>A0A7C4KI85_9CHLR</name>
<comment type="caution">
    <text evidence="2">The sequence shown here is derived from an EMBL/GenBank/DDBJ whole genome shotgun (WGS) entry which is preliminary data.</text>
</comment>
<reference evidence="2" key="1">
    <citation type="journal article" date="2020" name="mSystems">
        <title>Genome- and Community-Level Interaction Insights into Carbon Utilization and Element Cycling Functions of Hydrothermarchaeota in Hydrothermal Sediment.</title>
        <authorList>
            <person name="Zhou Z."/>
            <person name="Liu Y."/>
            <person name="Xu W."/>
            <person name="Pan J."/>
            <person name="Luo Z.H."/>
            <person name="Li M."/>
        </authorList>
    </citation>
    <scope>NUCLEOTIDE SEQUENCE [LARGE SCALE GENOMIC DNA]</scope>
    <source>
        <strain evidence="2">SpSt-573</strain>
    </source>
</reference>
<sequence>MNARQREVLGVGRTAEILSEGEEKVLKLFYPWVEPEWVNFEFTAAQVAFRNGVPTPQPFKLVQADGRFGIVFERVRGQTMLATFSRQPWRLPGLIRRLSELQVGVIHTPGDGLPPVKRSLEATIQRVIKSGDLPSESGEEIMKRIQKLPDGDALCHMDFHPDNLIYSGRGWMIIDWMNARSGSPLADIARSALIFQIAGPPPGVRARWLLEWVIRFVHGVYLREVQRMVGFSVDDFKAWLLPVAAARLAEGIPGEREKVVRLIQSLMV</sequence>
<organism evidence="2">
    <name type="scientific">Anaerolinea thermolimosa</name>
    <dbReference type="NCBI Taxonomy" id="229919"/>
    <lineage>
        <taxon>Bacteria</taxon>
        <taxon>Bacillati</taxon>
        <taxon>Chloroflexota</taxon>
        <taxon>Anaerolineae</taxon>
        <taxon>Anaerolineales</taxon>
        <taxon>Anaerolineaceae</taxon>
        <taxon>Anaerolinea</taxon>
    </lineage>
</organism>
<dbReference type="EMBL" id="DSYK01000459">
    <property type="protein sequence ID" value="HGS22076.1"/>
    <property type="molecule type" value="Genomic_DNA"/>
</dbReference>
<evidence type="ECO:0000313" key="2">
    <source>
        <dbReference type="EMBL" id="HGS22076.1"/>
    </source>
</evidence>
<protein>
    <recommendedName>
        <fullName evidence="1">Aminoglycoside phosphotransferase domain-containing protein</fullName>
    </recommendedName>
</protein>
<dbReference type="SUPFAM" id="SSF56112">
    <property type="entry name" value="Protein kinase-like (PK-like)"/>
    <property type="match status" value="1"/>
</dbReference>
<evidence type="ECO:0000259" key="1">
    <source>
        <dbReference type="Pfam" id="PF01636"/>
    </source>
</evidence>
<accession>A0A7C4KI85</accession>
<dbReference type="AlphaFoldDB" id="A0A7C4KI85"/>
<dbReference type="Pfam" id="PF01636">
    <property type="entry name" value="APH"/>
    <property type="match status" value="1"/>
</dbReference>
<proteinExistence type="predicted"/>
<dbReference type="Gene3D" id="3.90.1200.10">
    <property type="match status" value="1"/>
</dbReference>
<feature type="domain" description="Aminoglycoside phosphotransferase" evidence="1">
    <location>
        <begin position="22"/>
        <end position="201"/>
    </location>
</feature>
<dbReference type="InterPro" id="IPR002575">
    <property type="entry name" value="Aminoglycoside_PTrfase"/>
</dbReference>